<sequence>MPQKDNGRIHKIIICPELNLRRIVLHPSAFDSRVKFLEKTRRSFGGGAFNVSVGGLLERYLSSLKEDYYRGVVRRYHAAECVGQQTLGKGHWCFSSEIHIHNKKMLAKEQQRYLFLDDSLKPLESLSSTNLVVMVDDPVFSTHLGEFIVNLQSGLGSITAGVTTPGGSLLLTSNDTVLPRAEGRVLLFNYVRGPFSSNDDQRLDRDLKALVNENAEVLDYLSQSTDTTKLVPVVFAIDESCNLTKTFKAGRMTGACPCVFLRSSDIVVESLFESSSIIKHQASASSIKHLPSY</sequence>
<proteinExistence type="predicted"/>
<reference evidence="1" key="2">
    <citation type="journal article" date="2023" name="Science">
        <title>Genomic signatures of disease resistance in endangered staghorn corals.</title>
        <authorList>
            <person name="Vollmer S.V."/>
            <person name="Selwyn J.D."/>
            <person name="Despard B.A."/>
            <person name="Roesel C.L."/>
        </authorList>
    </citation>
    <scope>NUCLEOTIDE SEQUENCE</scope>
    <source>
        <strain evidence="1">K2</strain>
    </source>
</reference>
<evidence type="ECO:0000313" key="2">
    <source>
        <dbReference type="Proteomes" id="UP001249851"/>
    </source>
</evidence>
<dbReference type="Proteomes" id="UP001249851">
    <property type="component" value="Unassembled WGS sequence"/>
</dbReference>
<name>A0AAD9V0U1_ACRCE</name>
<accession>A0AAD9V0U1</accession>
<evidence type="ECO:0000313" key="1">
    <source>
        <dbReference type="EMBL" id="KAK2557013.1"/>
    </source>
</evidence>
<protein>
    <submittedName>
        <fullName evidence="1">Uncharacterized protein</fullName>
    </submittedName>
</protein>
<keyword evidence="2" id="KW-1185">Reference proteome</keyword>
<comment type="caution">
    <text evidence="1">The sequence shown here is derived from an EMBL/GenBank/DDBJ whole genome shotgun (WGS) entry which is preliminary data.</text>
</comment>
<gene>
    <name evidence="1" type="ORF">P5673_020860</name>
</gene>
<reference evidence="1" key="1">
    <citation type="journal article" date="2023" name="G3 (Bethesda)">
        <title>Whole genome assembly and annotation of the endangered Caribbean coral Acropora cervicornis.</title>
        <authorList>
            <person name="Selwyn J.D."/>
            <person name="Vollmer S.V."/>
        </authorList>
    </citation>
    <scope>NUCLEOTIDE SEQUENCE</scope>
    <source>
        <strain evidence="1">K2</strain>
    </source>
</reference>
<dbReference type="EMBL" id="JARQWQ010000052">
    <property type="protein sequence ID" value="KAK2557013.1"/>
    <property type="molecule type" value="Genomic_DNA"/>
</dbReference>
<dbReference type="AlphaFoldDB" id="A0AAD9V0U1"/>
<organism evidence="1 2">
    <name type="scientific">Acropora cervicornis</name>
    <name type="common">Staghorn coral</name>
    <dbReference type="NCBI Taxonomy" id="6130"/>
    <lineage>
        <taxon>Eukaryota</taxon>
        <taxon>Metazoa</taxon>
        <taxon>Cnidaria</taxon>
        <taxon>Anthozoa</taxon>
        <taxon>Hexacorallia</taxon>
        <taxon>Scleractinia</taxon>
        <taxon>Astrocoeniina</taxon>
        <taxon>Acroporidae</taxon>
        <taxon>Acropora</taxon>
    </lineage>
</organism>